<dbReference type="InterPro" id="IPR036010">
    <property type="entry name" value="2Fe-2S_ferredoxin-like_sf"/>
</dbReference>
<dbReference type="Pfam" id="PF00111">
    <property type="entry name" value="Fer2"/>
    <property type="match status" value="1"/>
</dbReference>
<dbReference type="PANTHER" id="PTHR45331:SF2">
    <property type="entry name" value="OXIDOREDUCTASE WITH IRON-SULFUR SUBUNIT"/>
    <property type="match status" value="1"/>
</dbReference>
<comment type="caution">
    <text evidence="8">The sequence shown here is derived from an EMBL/GenBank/DDBJ whole genome shotgun (WGS) entry which is preliminary data.</text>
</comment>
<accession>A0A4R6JAU3</accession>
<keyword evidence="3" id="KW-0560">Oxidoreductase</keyword>
<dbReference type="PROSITE" id="PS51085">
    <property type="entry name" value="2FE2S_FER_2"/>
    <property type="match status" value="1"/>
</dbReference>
<keyword evidence="5" id="KW-0411">Iron-sulfur</keyword>
<dbReference type="FunFam" id="3.10.20.30:FF:000020">
    <property type="entry name" value="Xanthine dehydrogenase iron-sulfur subunit"/>
    <property type="match status" value="1"/>
</dbReference>
<dbReference type="GO" id="GO:0046872">
    <property type="term" value="F:metal ion binding"/>
    <property type="evidence" value="ECO:0007669"/>
    <property type="project" value="UniProtKB-KW"/>
</dbReference>
<sequence>MSPVSEVTLHVNGVTRRLRLDHRRILVGVLRDDFGSEGTRENCDHGGCGACTVLIDGRLAASCLTLAVAVDGASITTIEGYEGV</sequence>
<keyword evidence="4" id="KW-0408">Iron</keyword>
<dbReference type="RefSeq" id="WP_133877675.1">
    <property type="nucleotide sequence ID" value="NZ_BOMD01000080.1"/>
</dbReference>
<dbReference type="PROSITE" id="PS00197">
    <property type="entry name" value="2FE2S_FER_1"/>
    <property type="match status" value="1"/>
</dbReference>
<dbReference type="GO" id="GO:0016903">
    <property type="term" value="F:oxidoreductase activity, acting on the aldehyde or oxo group of donors"/>
    <property type="evidence" value="ECO:0007669"/>
    <property type="project" value="TreeGrafter"/>
</dbReference>
<dbReference type="InterPro" id="IPR006058">
    <property type="entry name" value="2Fe2S_fd_BS"/>
</dbReference>
<evidence type="ECO:0000256" key="1">
    <source>
        <dbReference type="ARBA" id="ARBA00022714"/>
    </source>
</evidence>
<evidence type="ECO:0000256" key="5">
    <source>
        <dbReference type="ARBA" id="ARBA00023014"/>
    </source>
</evidence>
<keyword evidence="9" id="KW-1185">Reference proteome</keyword>
<evidence type="ECO:0000313" key="9">
    <source>
        <dbReference type="Proteomes" id="UP000294901"/>
    </source>
</evidence>
<evidence type="ECO:0000256" key="4">
    <source>
        <dbReference type="ARBA" id="ARBA00023004"/>
    </source>
</evidence>
<dbReference type="AlphaFoldDB" id="A0A4R6JAU3"/>
<reference evidence="8 9" key="1">
    <citation type="submission" date="2019-03" db="EMBL/GenBank/DDBJ databases">
        <title>Sequencing the genomes of 1000 actinobacteria strains.</title>
        <authorList>
            <person name="Klenk H.-P."/>
        </authorList>
    </citation>
    <scope>NUCLEOTIDE SEQUENCE [LARGE SCALE GENOMIC DNA]</scope>
    <source>
        <strain evidence="8 9">DSM 43805</strain>
    </source>
</reference>
<keyword evidence="1" id="KW-0001">2Fe-2S</keyword>
<protein>
    <submittedName>
        <fullName evidence="8">2Fe-2S iron-sulfur cluster protein</fullName>
    </submittedName>
</protein>
<dbReference type="GO" id="GO:0051537">
    <property type="term" value="F:2 iron, 2 sulfur cluster binding"/>
    <property type="evidence" value="ECO:0007669"/>
    <property type="project" value="UniProtKB-KW"/>
</dbReference>
<dbReference type="SUPFAM" id="SSF54292">
    <property type="entry name" value="2Fe-2S ferredoxin-like"/>
    <property type="match status" value="1"/>
</dbReference>
<dbReference type="PANTHER" id="PTHR45331">
    <property type="entry name" value="OXIDOREDUCTASE, IRON-SULPHUR BINDING SUBUNIT-RELATED-RELATED"/>
    <property type="match status" value="1"/>
</dbReference>
<keyword evidence="2" id="KW-0479">Metal-binding</keyword>
<dbReference type="OrthoDB" id="159930at2"/>
<proteinExistence type="predicted"/>
<dbReference type="InterPro" id="IPR001041">
    <property type="entry name" value="2Fe-2S_ferredoxin-type"/>
</dbReference>
<dbReference type="InterPro" id="IPR052914">
    <property type="entry name" value="Aldehyde_Oxdr_Iron-Sulfur"/>
</dbReference>
<evidence type="ECO:0000256" key="2">
    <source>
        <dbReference type="ARBA" id="ARBA00022723"/>
    </source>
</evidence>
<comment type="pathway">
    <text evidence="6">Alkaloid degradation; nicotine degradation.</text>
</comment>
<dbReference type="EMBL" id="SNWR01000002">
    <property type="protein sequence ID" value="TDO31595.1"/>
    <property type="molecule type" value="Genomic_DNA"/>
</dbReference>
<evidence type="ECO:0000256" key="3">
    <source>
        <dbReference type="ARBA" id="ARBA00023002"/>
    </source>
</evidence>
<organism evidence="8 9">
    <name type="scientific">Paractinoplanes brasiliensis</name>
    <dbReference type="NCBI Taxonomy" id="52695"/>
    <lineage>
        <taxon>Bacteria</taxon>
        <taxon>Bacillati</taxon>
        <taxon>Actinomycetota</taxon>
        <taxon>Actinomycetes</taxon>
        <taxon>Micromonosporales</taxon>
        <taxon>Micromonosporaceae</taxon>
        <taxon>Paractinoplanes</taxon>
    </lineage>
</organism>
<evidence type="ECO:0000259" key="7">
    <source>
        <dbReference type="PROSITE" id="PS51085"/>
    </source>
</evidence>
<gene>
    <name evidence="8" type="ORF">C8E87_7021</name>
</gene>
<evidence type="ECO:0000256" key="6">
    <source>
        <dbReference type="ARBA" id="ARBA00060707"/>
    </source>
</evidence>
<feature type="domain" description="2Fe-2S ferredoxin-type" evidence="7">
    <location>
        <begin position="5"/>
        <end position="81"/>
    </location>
</feature>
<dbReference type="Gene3D" id="3.10.20.30">
    <property type="match status" value="1"/>
</dbReference>
<dbReference type="Proteomes" id="UP000294901">
    <property type="component" value="Unassembled WGS sequence"/>
</dbReference>
<evidence type="ECO:0000313" key="8">
    <source>
        <dbReference type="EMBL" id="TDO31595.1"/>
    </source>
</evidence>
<name>A0A4R6JAU3_9ACTN</name>
<dbReference type="InterPro" id="IPR012675">
    <property type="entry name" value="Beta-grasp_dom_sf"/>
</dbReference>